<reference evidence="6 7" key="1">
    <citation type="submission" date="2011-11" db="EMBL/GenBank/DDBJ databases">
        <title>Complete sequence of Spirochaeta sp. grapes.</title>
        <authorList>
            <consortium name="US DOE Joint Genome Institute"/>
            <person name="Lucas S."/>
            <person name="Han J."/>
            <person name="Lapidus A."/>
            <person name="Cheng J.-F."/>
            <person name="Goodwin L."/>
            <person name="Pitluck S."/>
            <person name="Peters L."/>
            <person name="Ovchinnikova G."/>
            <person name="Munk A.C."/>
            <person name="Detter J.C."/>
            <person name="Han C."/>
            <person name="Tapia R."/>
            <person name="Land M."/>
            <person name="Hauser L."/>
            <person name="Kyrpides N."/>
            <person name="Ivanova N."/>
            <person name="Pagani I."/>
            <person name="Ritalahtilisa K."/>
            <person name="Loeffler F."/>
            <person name="Woyke T."/>
        </authorList>
    </citation>
    <scope>NUCLEOTIDE SEQUENCE [LARGE SCALE GENOMIC DNA]</scope>
    <source>
        <strain evidence="7">ATCC BAA-1885 / DSM 22778 / Grapes</strain>
    </source>
</reference>
<protein>
    <submittedName>
        <fullName evidence="6">ABC-type nitrate/sulfonate/bicarbonate transport system, periplasmic component</fullName>
    </submittedName>
</protein>
<dbReference type="Proteomes" id="UP000005632">
    <property type="component" value="Chromosome"/>
</dbReference>
<dbReference type="AlphaFoldDB" id="G8QQ67"/>
<name>G8QQ67_SPHPG</name>
<dbReference type="PANTHER" id="PTHR30024">
    <property type="entry name" value="ALIPHATIC SULFONATES-BINDING PROTEIN-RELATED"/>
    <property type="match status" value="1"/>
</dbReference>
<dbReference type="Pfam" id="PF13379">
    <property type="entry name" value="NMT1_2"/>
    <property type="match status" value="1"/>
</dbReference>
<dbReference type="EMBL" id="CP003155">
    <property type="protein sequence ID" value="AEV28644.1"/>
    <property type="molecule type" value="Genomic_DNA"/>
</dbReference>
<dbReference type="KEGG" id="sgp:SpiGrapes_0816"/>
<feature type="signal peptide" evidence="4">
    <location>
        <begin position="1"/>
        <end position="22"/>
    </location>
</feature>
<evidence type="ECO:0000313" key="7">
    <source>
        <dbReference type="Proteomes" id="UP000005632"/>
    </source>
</evidence>
<gene>
    <name evidence="6" type="ordered locus">SpiGrapes_0816</name>
</gene>
<keyword evidence="7" id="KW-1185">Reference proteome</keyword>
<evidence type="ECO:0000256" key="4">
    <source>
        <dbReference type="SAM" id="SignalP"/>
    </source>
</evidence>
<feature type="chain" id="PRO_5003515055" evidence="4">
    <location>
        <begin position="23"/>
        <end position="311"/>
    </location>
</feature>
<evidence type="ECO:0000256" key="1">
    <source>
        <dbReference type="ARBA" id="ARBA00004418"/>
    </source>
</evidence>
<dbReference type="Gene3D" id="3.40.190.10">
    <property type="entry name" value="Periplasmic binding protein-like II"/>
    <property type="match status" value="2"/>
</dbReference>
<sequence length="311" mass="33422">MKGKKSSLLMVFLLVVACSLFAQPNAEIQTIRIGIMPDVDSLPFMLASWQNLFEKQGVSVELVKFQSPVERDAAFQAGKIDGMVGDTLGALFLEQAGFDISILSVTNGRYGIAASPNGAITSLNELAGKEIAVSSNTIIEYLADSLVLSTGVAEADLKLIAVPKIPVRMELLLNGQIPAACLPEPLYTLVVTKGAKALGDSTSLPDAPGVMIFASSFSDKNRSTLTKVFKAYWEAGQLINANPDGYRTFLVEQAGFPQPVGPVFSFVTYEKPRVPTPSQVQKVVDWMHGRQLLDAEPSYGDLVDPLVVQAL</sequence>
<dbReference type="RefSeq" id="WP_014269493.1">
    <property type="nucleotide sequence ID" value="NC_016633.1"/>
</dbReference>
<comment type="similarity">
    <text evidence="2">Belongs to the bacterial solute-binding protein SsuA/TauA family.</text>
</comment>
<evidence type="ECO:0000259" key="5">
    <source>
        <dbReference type="SMART" id="SM00062"/>
    </source>
</evidence>
<dbReference type="eggNOG" id="COG0715">
    <property type="taxonomic scope" value="Bacteria"/>
</dbReference>
<accession>G8QQ67</accession>
<dbReference type="PROSITE" id="PS51257">
    <property type="entry name" value="PROKAR_LIPOPROTEIN"/>
    <property type="match status" value="1"/>
</dbReference>
<dbReference type="SUPFAM" id="SSF53850">
    <property type="entry name" value="Periplasmic binding protein-like II"/>
    <property type="match status" value="1"/>
</dbReference>
<keyword evidence="3 4" id="KW-0732">Signal</keyword>
<organism evidence="6 7">
    <name type="scientific">Sphaerochaeta pleomorpha (strain ATCC BAA-1885 / DSM 22778 / Grapes)</name>
    <dbReference type="NCBI Taxonomy" id="158190"/>
    <lineage>
        <taxon>Bacteria</taxon>
        <taxon>Pseudomonadati</taxon>
        <taxon>Spirochaetota</taxon>
        <taxon>Spirochaetia</taxon>
        <taxon>Spirochaetales</taxon>
        <taxon>Sphaerochaetaceae</taxon>
        <taxon>Sphaerochaeta</taxon>
    </lineage>
</organism>
<proteinExistence type="inferred from homology"/>
<evidence type="ECO:0000256" key="2">
    <source>
        <dbReference type="ARBA" id="ARBA00010742"/>
    </source>
</evidence>
<comment type="subcellular location">
    <subcellularLocation>
        <location evidence="1">Periplasm</location>
    </subcellularLocation>
</comment>
<evidence type="ECO:0000313" key="6">
    <source>
        <dbReference type="EMBL" id="AEV28644.1"/>
    </source>
</evidence>
<dbReference type="PANTHER" id="PTHR30024:SF47">
    <property type="entry name" value="TAURINE-BINDING PERIPLASMIC PROTEIN"/>
    <property type="match status" value="1"/>
</dbReference>
<dbReference type="HOGENOM" id="CLU_028871_5_2_12"/>
<feature type="domain" description="Solute-binding protein family 3/N-terminal" evidence="5">
    <location>
        <begin position="30"/>
        <end position="252"/>
    </location>
</feature>
<evidence type="ECO:0000256" key="3">
    <source>
        <dbReference type="ARBA" id="ARBA00022729"/>
    </source>
</evidence>
<dbReference type="InterPro" id="IPR001638">
    <property type="entry name" value="Solute-binding_3/MltF_N"/>
</dbReference>
<dbReference type="SMART" id="SM00062">
    <property type="entry name" value="PBPb"/>
    <property type="match status" value="1"/>
</dbReference>
<dbReference type="STRING" id="158190.SpiGrapes_0816"/>
<dbReference type="GO" id="GO:0042597">
    <property type="term" value="C:periplasmic space"/>
    <property type="evidence" value="ECO:0007669"/>
    <property type="project" value="UniProtKB-SubCell"/>
</dbReference>